<dbReference type="Gene3D" id="1.10.10.60">
    <property type="entry name" value="Homeodomain-like"/>
    <property type="match status" value="2"/>
</dbReference>
<dbReference type="PANTHER" id="PTHR19303:SF73">
    <property type="entry name" value="PROTEIN PDC2"/>
    <property type="match status" value="1"/>
</dbReference>
<dbReference type="InterPro" id="IPR009057">
    <property type="entry name" value="Homeodomain-like_sf"/>
</dbReference>
<feature type="region of interest" description="Disordered" evidence="4">
    <location>
        <begin position="1"/>
        <end position="24"/>
    </location>
</feature>
<keyword evidence="7" id="KW-1185">Reference proteome</keyword>
<evidence type="ECO:0000259" key="5">
    <source>
        <dbReference type="PROSITE" id="PS51253"/>
    </source>
</evidence>
<evidence type="ECO:0000256" key="2">
    <source>
        <dbReference type="ARBA" id="ARBA00023125"/>
    </source>
</evidence>
<dbReference type="AlphaFoldDB" id="A0AAD4MQ53"/>
<organism evidence="6 7">
    <name type="scientific">Ditylenchus destructor</name>
    <dbReference type="NCBI Taxonomy" id="166010"/>
    <lineage>
        <taxon>Eukaryota</taxon>
        <taxon>Metazoa</taxon>
        <taxon>Ecdysozoa</taxon>
        <taxon>Nematoda</taxon>
        <taxon>Chromadorea</taxon>
        <taxon>Rhabditida</taxon>
        <taxon>Tylenchina</taxon>
        <taxon>Tylenchomorpha</taxon>
        <taxon>Sphaerularioidea</taxon>
        <taxon>Anguinidae</taxon>
        <taxon>Anguininae</taxon>
        <taxon>Ditylenchus</taxon>
    </lineage>
</organism>
<feature type="domain" description="HTH CENPB-type" evidence="5">
    <location>
        <begin position="77"/>
        <end position="148"/>
    </location>
</feature>
<dbReference type="InterPro" id="IPR007889">
    <property type="entry name" value="HTH_Psq"/>
</dbReference>
<dbReference type="InterPro" id="IPR006600">
    <property type="entry name" value="HTH_CenpB_DNA-bd_dom"/>
</dbReference>
<evidence type="ECO:0000256" key="1">
    <source>
        <dbReference type="ARBA" id="ARBA00004123"/>
    </source>
</evidence>
<dbReference type="InterPro" id="IPR050863">
    <property type="entry name" value="CenT-Element_Derived"/>
</dbReference>
<dbReference type="Pfam" id="PF03221">
    <property type="entry name" value="HTH_Tnp_Tc5"/>
    <property type="match status" value="1"/>
</dbReference>
<dbReference type="EMBL" id="JAKKPZ010000100">
    <property type="protein sequence ID" value="KAI1702338.1"/>
    <property type="molecule type" value="Genomic_DNA"/>
</dbReference>
<dbReference type="Proteomes" id="UP001201812">
    <property type="component" value="Unassembled WGS sequence"/>
</dbReference>
<feature type="compositionally biased region" description="Low complexity" evidence="4">
    <location>
        <begin position="7"/>
        <end position="22"/>
    </location>
</feature>
<dbReference type="GO" id="GO:0003677">
    <property type="term" value="F:DNA binding"/>
    <property type="evidence" value="ECO:0007669"/>
    <property type="project" value="UniProtKB-KW"/>
</dbReference>
<evidence type="ECO:0000256" key="3">
    <source>
        <dbReference type="ARBA" id="ARBA00023242"/>
    </source>
</evidence>
<gene>
    <name evidence="6" type="ORF">DdX_15520</name>
</gene>
<evidence type="ECO:0000313" key="7">
    <source>
        <dbReference type="Proteomes" id="UP001201812"/>
    </source>
</evidence>
<dbReference type="PANTHER" id="PTHR19303">
    <property type="entry name" value="TRANSPOSON"/>
    <property type="match status" value="1"/>
</dbReference>
<comment type="caution">
    <text evidence="6">The sequence shown here is derived from an EMBL/GenBank/DDBJ whole genome shotgun (WGS) entry which is preliminary data.</text>
</comment>
<sequence length="303" mass="34702">MEKETSPARQSSPSRKSSPSRRVLTLQKKKEILDAHEQEKSWVKLSKQFDLPDSTIRTIVSNKHKIISALDEGSEAKRTKVCSAKHPELESATVSWLKSARNQNIELSGPLIKEKAKELAERLNIKDFEASNGWLSNLKQRHSITLHSEQGEAGAVNIESLEEWPEIFEAYLRECDRKEPIDDELAEMWNGLQEKEGELTDYIEADDYLTTAAVPTIEQIADEFLAVDDVMEEDEESEEIAEERPRVSENEAYKAMQIVQDYIQSNSANPAILKHADELDEYISKKCMEKRKQSKISDYFEKL</sequence>
<protein>
    <submittedName>
        <fullName evidence="6">Tc5 transposase DNA-binding domain-containing protein</fullName>
    </submittedName>
</protein>
<dbReference type="Pfam" id="PF04218">
    <property type="entry name" value="CENP-B_N"/>
    <property type="match status" value="1"/>
</dbReference>
<keyword evidence="3" id="KW-0539">Nucleus</keyword>
<evidence type="ECO:0000256" key="4">
    <source>
        <dbReference type="SAM" id="MobiDB-lite"/>
    </source>
</evidence>
<proteinExistence type="predicted"/>
<reference evidence="6" key="1">
    <citation type="submission" date="2022-01" db="EMBL/GenBank/DDBJ databases">
        <title>Genome Sequence Resource for Two Populations of Ditylenchus destructor, the Migratory Endoparasitic Phytonematode.</title>
        <authorList>
            <person name="Zhang H."/>
            <person name="Lin R."/>
            <person name="Xie B."/>
        </authorList>
    </citation>
    <scope>NUCLEOTIDE SEQUENCE</scope>
    <source>
        <strain evidence="6">BazhouSP</strain>
    </source>
</reference>
<comment type="subcellular location">
    <subcellularLocation>
        <location evidence="1">Nucleus</location>
    </subcellularLocation>
</comment>
<dbReference type="PROSITE" id="PS51253">
    <property type="entry name" value="HTH_CENPB"/>
    <property type="match status" value="1"/>
</dbReference>
<dbReference type="SUPFAM" id="SSF46689">
    <property type="entry name" value="Homeodomain-like"/>
    <property type="match status" value="2"/>
</dbReference>
<dbReference type="SMART" id="SM00674">
    <property type="entry name" value="CENPB"/>
    <property type="match status" value="1"/>
</dbReference>
<dbReference type="GO" id="GO:0005634">
    <property type="term" value="C:nucleus"/>
    <property type="evidence" value="ECO:0007669"/>
    <property type="project" value="UniProtKB-SubCell"/>
</dbReference>
<keyword evidence="2 6" id="KW-0238">DNA-binding</keyword>
<evidence type="ECO:0000313" key="6">
    <source>
        <dbReference type="EMBL" id="KAI1702338.1"/>
    </source>
</evidence>
<name>A0AAD4MQ53_9BILA</name>
<accession>A0AAD4MQ53</accession>